<accession>A0A523YLU8</accession>
<protein>
    <submittedName>
        <fullName evidence="1">DUF721 domain-containing protein</fullName>
    </submittedName>
</protein>
<organism evidence="1 2">
    <name type="scientific">Aerophobetes bacterium</name>
    <dbReference type="NCBI Taxonomy" id="2030807"/>
    <lineage>
        <taxon>Bacteria</taxon>
        <taxon>Candidatus Aerophobota</taxon>
    </lineage>
</organism>
<evidence type="ECO:0000313" key="1">
    <source>
        <dbReference type="EMBL" id="TET92538.1"/>
    </source>
</evidence>
<gene>
    <name evidence="1" type="ORF">E3J33_03555</name>
</gene>
<dbReference type="Proteomes" id="UP000316925">
    <property type="component" value="Unassembled WGS sequence"/>
</dbReference>
<name>A0A523YLU8_UNCAE</name>
<comment type="caution">
    <text evidence="1">The sequence shown here is derived from an EMBL/GenBank/DDBJ whole genome shotgun (WGS) entry which is preliminary data.</text>
</comment>
<dbReference type="InterPro" id="IPR007922">
    <property type="entry name" value="DciA-like"/>
</dbReference>
<reference evidence="1 2" key="1">
    <citation type="submission" date="2019-03" db="EMBL/GenBank/DDBJ databases">
        <title>Metabolic potential of uncultured bacteria and archaea associated with petroleum seepage in deep-sea sediments.</title>
        <authorList>
            <person name="Dong X."/>
            <person name="Hubert C."/>
        </authorList>
    </citation>
    <scope>NUCLEOTIDE SEQUENCE [LARGE SCALE GENOMIC DNA]</scope>
    <source>
        <strain evidence="1">E29_bin28</strain>
    </source>
</reference>
<evidence type="ECO:0000313" key="2">
    <source>
        <dbReference type="Proteomes" id="UP000316925"/>
    </source>
</evidence>
<sequence length="160" mass="18558">MKQNSFPSSVGEVLERLFNKLSLDKKLKEVNALKLWEEVTGEKISQHSFPLFVRKGNLFVRVDNSGWLTQLTYLKCEIISELNKRLGGESIKNIYFRLGEVKKKRKGKIKAAPVRIDLEKEELARIKEKLKGVKNKSFQPVLSRILIKDKKIKKERPPEP</sequence>
<proteinExistence type="predicted"/>
<dbReference type="PANTHER" id="PTHR36456">
    <property type="entry name" value="UPF0232 PROTEIN SCO3875"/>
    <property type="match status" value="1"/>
</dbReference>
<dbReference type="Pfam" id="PF05258">
    <property type="entry name" value="DciA"/>
    <property type="match status" value="1"/>
</dbReference>
<dbReference type="EMBL" id="SOIJ01000202">
    <property type="protein sequence ID" value="TET92538.1"/>
    <property type="molecule type" value="Genomic_DNA"/>
</dbReference>
<dbReference type="PANTHER" id="PTHR36456:SF1">
    <property type="entry name" value="UPF0232 PROTEIN SCO3875"/>
    <property type="match status" value="1"/>
</dbReference>
<dbReference type="AlphaFoldDB" id="A0A523YLU8"/>